<dbReference type="AlphaFoldDB" id="A0A803LQH8"/>
<protein>
    <recommendedName>
        <fullName evidence="2">BAH domain-containing protein</fullName>
    </recommendedName>
</protein>
<dbReference type="Gene3D" id="2.30.30.490">
    <property type="match status" value="1"/>
</dbReference>
<dbReference type="Pfam" id="PF01426">
    <property type="entry name" value="BAH"/>
    <property type="match status" value="1"/>
</dbReference>
<evidence type="ECO:0000313" key="3">
    <source>
        <dbReference type="EnsemblPlants" id="AUR62017207-RA:cds"/>
    </source>
</evidence>
<dbReference type="PANTHER" id="PTHR46871:SF1">
    <property type="entry name" value="BROMO-ADJACENT HOMOLOGY (BAH) DOMAIN-CONTAINING PROTEIN"/>
    <property type="match status" value="1"/>
</dbReference>
<dbReference type="EnsemblPlants" id="AUR62017207-RA">
    <property type="protein sequence ID" value="AUR62017207-RA:cds"/>
    <property type="gene ID" value="AUR62017207"/>
</dbReference>
<name>A0A803LQH8_CHEQI</name>
<dbReference type="PROSITE" id="PS51038">
    <property type="entry name" value="BAH"/>
    <property type="match status" value="1"/>
</dbReference>
<dbReference type="Gramene" id="AUR62017207-RA">
    <property type="protein sequence ID" value="AUR62017207-RA:cds"/>
    <property type="gene ID" value="AUR62017207"/>
</dbReference>
<reference evidence="3" key="1">
    <citation type="journal article" date="2017" name="Nature">
        <title>The genome of Chenopodium quinoa.</title>
        <authorList>
            <person name="Jarvis D.E."/>
            <person name="Ho Y.S."/>
            <person name="Lightfoot D.J."/>
            <person name="Schmoeckel S.M."/>
            <person name="Li B."/>
            <person name="Borm T.J.A."/>
            <person name="Ohyanagi H."/>
            <person name="Mineta K."/>
            <person name="Michell C.T."/>
            <person name="Saber N."/>
            <person name="Kharbatia N.M."/>
            <person name="Rupper R.R."/>
            <person name="Sharp A.R."/>
            <person name="Dally N."/>
            <person name="Boughton B.A."/>
            <person name="Woo Y.H."/>
            <person name="Gao G."/>
            <person name="Schijlen E.G.W.M."/>
            <person name="Guo X."/>
            <person name="Momin A.A."/>
            <person name="Negrao S."/>
            <person name="Al-Babili S."/>
            <person name="Gehring C."/>
            <person name="Roessner U."/>
            <person name="Jung C."/>
            <person name="Murphy K."/>
            <person name="Arold S.T."/>
            <person name="Gojobori T."/>
            <person name="van der Linden C.G."/>
            <person name="van Loo E.N."/>
            <person name="Jellen E.N."/>
            <person name="Maughan P.J."/>
            <person name="Tester M."/>
        </authorList>
    </citation>
    <scope>NUCLEOTIDE SEQUENCE [LARGE SCALE GENOMIC DNA]</scope>
    <source>
        <strain evidence="3">cv. PI 614886</strain>
    </source>
</reference>
<feature type="region of interest" description="Disordered" evidence="1">
    <location>
        <begin position="31"/>
        <end position="55"/>
    </location>
</feature>
<accession>A0A803LQH8</accession>
<dbReference type="OMA" id="THYWQFE"/>
<dbReference type="KEGG" id="cqi:110702429"/>
<keyword evidence="4" id="KW-1185">Reference proteome</keyword>
<dbReference type="OrthoDB" id="1922186at2759"/>
<organism evidence="3 4">
    <name type="scientific">Chenopodium quinoa</name>
    <name type="common">Quinoa</name>
    <dbReference type="NCBI Taxonomy" id="63459"/>
    <lineage>
        <taxon>Eukaryota</taxon>
        <taxon>Viridiplantae</taxon>
        <taxon>Streptophyta</taxon>
        <taxon>Embryophyta</taxon>
        <taxon>Tracheophyta</taxon>
        <taxon>Spermatophyta</taxon>
        <taxon>Magnoliopsida</taxon>
        <taxon>eudicotyledons</taxon>
        <taxon>Gunneridae</taxon>
        <taxon>Pentapetalae</taxon>
        <taxon>Caryophyllales</taxon>
        <taxon>Chenopodiaceae</taxon>
        <taxon>Chenopodioideae</taxon>
        <taxon>Atripliceae</taxon>
        <taxon>Chenopodium</taxon>
    </lineage>
</organism>
<dbReference type="SMART" id="SM00439">
    <property type="entry name" value="BAH"/>
    <property type="match status" value="1"/>
</dbReference>
<dbReference type="GeneID" id="110702429"/>
<dbReference type="PANTHER" id="PTHR46871">
    <property type="entry name" value="BROMO-ADJACENT HOMOLOGY (BAH) DOMAIN-CONTAINING PROTEIN"/>
    <property type="match status" value="1"/>
</dbReference>
<sequence>MVASKALEKHEDDNYSAEIKKTKLLNEIVEPTIDEQSRNYSDCDQDDSEDDDGAQPIGAVIRVSDDGVQRKKHYRAFEFDGNRFQLEDSILVTPEEGKVKPSVTIIKDIFQIDGEDLMVRAQRFFRPEEIQKTGGGTWESNDARELFYSCHLDEVPAISVMHECVIHLVPLHKPVPDRKECPGFIVRKFYDYVNQKVRNLTDKDFKGVSLQ</sequence>
<feature type="compositionally biased region" description="Acidic residues" evidence="1">
    <location>
        <begin position="43"/>
        <end position="53"/>
    </location>
</feature>
<evidence type="ECO:0000256" key="1">
    <source>
        <dbReference type="SAM" id="MobiDB-lite"/>
    </source>
</evidence>
<feature type="domain" description="BAH" evidence="2">
    <location>
        <begin position="82"/>
        <end position="201"/>
    </location>
</feature>
<proteinExistence type="predicted"/>
<dbReference type="GO" id="GO:0003682">
    <property type="term" value="F:chromatin binding"/>
    <property type="evidence" value="ECO:0007669"/>
    <property type="project" value="InterPro"/>
</dbReference>
<dbReference type="SMR" id="A0A803LQH8"/>
<reference evidence="3" key="2">
    <citation type="submission" date="2021-03" db="UniProtKB">
        <authorList>
            <consortium name="EnsemblPlants"/>
        </authorList>
    </citation>
    <scope>IDENTIFICATION</scope>
</reference>
<dbReference type="InterPro" id="IPR001025">
    <property type="entry name" value="BAH_dom"/>
</dbReference>
<dbReference type="RefSeq" id="XP_021735823.1">
    <property type="nucleotide sequence ID" value="XM_021880131.1"/>
</dbReference>
<evidence type="ECO:0000259" key="2">
    <source>
        <dbReference type="PROSITE" id="PS51038"/>
    </source>
</evidence>
<dbReference type="Proteomes" id="UP000596660">
    <property type="component" value="Unplaced"/>
</dbReference>
<dbReference type="InterPro" id="IPR043151">
    <property type="entry name" value="BAH_sf"/>
</dbReference>
<evidence type="ECO:0000313" key="4">
    <source>
        <dbReference type="Proteomes" id="UP000596660"/>
    </source>
</evidence>
<gene>
    <name evidence="3" type="primary">LOC110702429</name>
</gene>